<keyword evidence="1" id="KW-0472">Membrane</keyword>
<protein>
    <submittedName>
        <fullName evidence="2">Uncharacterized protein</fullName>
    </submittedName>
</protein>
<organism evidence="2 3">
    <name type="scientific">Candidatus Acididesulfobacter diazotrophicus</name>
    <dbReference type="NCBI Taxonomy" id="2597226"/>
    <lineage>
        <taxon>Bacteria</taxon>
        <taxon>Deltaproteobacteria</taxon>
        <taxon>Candidatus Acidulodesulfobacterales</taxon>
        <taxon>Candidatus Acididesulfobacter</taxon>
    </lineage>
</organism>
<accession>A0A519BNS4</accession>
<keyword evidence="1" id="KW-0812">Transmembrane</keyword>
<evidence type="ECO:0000256" key="1">
    <source>
        <dbReference type="SAM" id="Phobius"/>
    </source>
</evidence>
<name>A0A519BNS4_9DELT</name>
<evidence type="ECO:0000313" key="2">
    <source>
        <dbReference type="EMBL" id="RZD18924.1"/>
    </source>
</evidence>
<feature type="transmembrane region" description="Helical" evidence="1">
    <location>
        <begin position="7"/>
        <end position="31"/>
    </location>
</feature>
<dbReference type="AlphaFoldDB" id="A0A519BNS4"/>
<dbReference type="Proteomes" id="UP000319296">
    <property type="component" value="Unassembled WGS sequence"/>
</dbReference>
<reference evidence="2 3" key="1">
    <citation type="journal article" date="2019" name="ISME J.">
        <title>Insights into ecological role of a new deltaproteobacterial order Candidatus Acidulodesulfobacterales by metagenomics and metatranscriptomics.</title>
        <authorList>
            <person name="Tan S."/>
            <person name="Liu J."/>
            <person name="Fang Y."/>
            <person name="Hedlund B.P."/>
            <person name="Lian Z.H."/>
            <person name="Huang L.Y."/>
            <person name="Li J.T."/>
            <person name="Huang L.N."/>
            <person name="Li W.J."/>
            <person name="Jiang H.C."/>
            <person name="Dong H.L."/>
            <person name="Shu W.S."/>
        </authorList>
    </citation>
    <scope>NUCLEOTIDE SEQUENCE [LARGE SCALE GENOMIC DNA]</scope>
    <source>
        <strain evidence="2">AP1</strain>
    </source>
</reference>
<comment type="caution">
    <text evidence="2">The sequence shown here is derived from an EMBL/GenBank/DDBJ whole genome shotgun (WGS) entry which is preliminary data.</text>
</comment>
<sequence>MSRVIFLRLFIGLFGLVFIVLTFWLSVYFHLGTSTKIVIVLAFALATIFAELVIAIDNLEKRLKAAFPSLELSLKEQIVVNETIMLYNKLKKKKTDISTQIAIADFEKIHHLLKQAEKGGDFTFHDIYAAKMIILEELKPGQSFKVASNLIEPFYWKSGKYATEHTKLNYRQAKKGVHIERIFILKNEDDFSKIKDIMDEQAQNNIDVFYVFKNDLNKLLPYASFALSEELSVGVISHREDLLGKVTITSNNEIIAELDWQFDNIKKQSNKFSMAKKP</sequence>
<proteinExistence type="predicted"/>
<keyword evidence="1" id="KW-1133">Transmembrane helix</keyword>
<evidence type="ECO:0000313" key="3">
    <source>
        <dbReference type="Proteomes" id="UP000319296"/>
    </source>
</evidence>
<gene>
    <name evidence="2" type="ORF">EVG15_03685</name>
</gene>
<feature type="transmembrane region" description="Helical" evidence="1">
    <location>
        <begin position="37"/>
        <end position="56"/>
    </location>
</feature>
<dbReference type="EMBL" id="SGBB01000004">
    <property type="protein sequence ID" value="RZD18924.1"/>
    <property type="molecule type" value="Genomic_DNA"/>
</dbReference>